<reference evidence="2" key="1">
    <citation type="journal article" date="2019" name="Int. J. Syst. Evol. Microbiol.">
        <title>The Global Catalogue of Microorganisms (GCM) 10K type strain sequencing project: providing services to taxonomists for standard genome sequencing and annotation.</title>
        <authorList>
            <consortium name="The Broad Institute Genomics Platform"/>
            <consortium name="The Broad Institute Genome Sequencing Center for Infectious Disease"/>
            <person name="Wu L."/>
            <person name="Ma J."/>
        </authorList>
    </citation>
    <scope>NUCLEOTIDE SEQUENCE [LARGE SCALE GENOMIC DNA]</scope>
    <source>
        <strain evidence="2">JCM 17728</strain>
    </source>
</reference>
<gene>
    <name evidence="1" type="ORF">GCM10023151_03720</name>
</gene>
<dbReference type="EMBL" id="BAABFV010000001">
    <property type="protein sequence ID" value="GAA4356101.1"/>
    <property type="molecule type" value="Genomic_DNA"/>
</dbReference>
<dbReference type="PRINTS" id="PR00081">
    <property type="entry name" value="GDHRDH"/>
</dbReference>
<evidence type="ECO:0000313" key="1">
    <source>
        <dbReference type="EMBL" id="GAA4356101.1"/>
    </source>
</evidence>
<dbReference type="PANTHER" id="PTHR43544">
    <property type="entry name" value="SHORT-CHAIN DEHYDROGENASE/REDUCTASE"/>
    <property type="match status" value="1"/>
</dbReference>
<name>A0ABP8ICF4_9GAMM</name>
<dbReference type="CDD" id="cd05325">
    <property type="entry name" value="carb_red_sniffer_like_SDR_c"/>
    <property type="match status" value="1"/>
</dbReference>
<dbReference type="InterPro" id="IPR002347">
    <property type="entry name" value="SDR_fam"/>
</dbReference>
<organism evidence="1 2">
    <name type="scientific">Kangiella marina</name>
    <dbReference type="NCBI Taxonomy" id="1079178"/>
    <lineage>
        <taxon>Bacteria</taxon>
        <taxon>Pseudomonadati</taxon>
        <taxon>Pseudomonadota</taxon>
        <taxon>Gammaproteobacteria</taxon>
        <taxon>Kangiellales</taxon>
        <taxon>Kangiellaceae</taxon>
        <taxon>Kangiella</taxon>
    </lineage>
</organism>
<accession>A0ABP8ICF4</accession>
<protein>
    <submittedName>
        <fullName evidence="1">SDR family oxidoreductase</fullName>
    </submittedName>
</protein>
<dbReference type="Proteomes" id="UP001501011">
    <property type="component" value="Unassembled WGS sequence"/>
</dbReference>
<evidence type="ECO:0000313" key="2">
    <source>
        <dbReference type="Proteomes" id="UP001501011"/>
    </source>
</evidence>
<dbReference type="InterPro" id="IPR051468">
    <property type="entry name" value="Fungal_SecMetab_SDRs"/>
</dbReference>
<dbReference type="Gene3D" id="3.40.50.720">
    <property type="entry name" value="NAD(P)-binding Rossmann-like Domain"/>
    <property type="match status" value="1"/>
</dbReference>
<keyword evidence="2" id="KW-1185">Reference proteome</keyword>
<proteinExistence type="predicted"/>
<dbReference type="InterPro" id="IPR036291">
    <property type="entry name" value="NAD(P)-bd_dom_sf"/>
</dbReference>
<comment type="caution">
    <text evidence="1">The sequence shown here is derived from an EMBL/GenBank/DDBJ whole genome shotgun (WGS) entry which is preliminary data.</text>
</comment>
<dbReference type="SUPFAM" id="SSF51735">
    <property type="entry name" value="NAD(P)-binding Rossmann-fold domains"/>
    <property type="match status" value="1"/>
</dbReference>
<dbReference type="Pfam" id="PF00106">
    <property type="entry name" value="adh_short"/>
    <property type="match status" value="1"/>
</dbReference>
<dbReference type="RefSeq" id="WP_345291505.1">
    <property type="nucleotide sequence ID" value="NZ_BAABFV010000001.1"/>
</dbReference>
<sequence>MKTAIIFGSSGGIGHQFVEYCLTRYEHVFACTRRLQRFKTIERDNSGKLHLMQLDPSSETELQLFSEYLTGRDFDVQLIINACGLLHDETQQLTPEKKIEDFNAENFEKVIRANTLITPLIAKHLLLHLNKGGKALKQTAIFAALSARVGSIGDNHLGGWYSYRASKAALNQVIKTLSIEASRRFKHCSIIAIHPGTTDTNLSEPFQANVPPEKLFTPEFAIDKMMAVIEQASTEDSGKFYAWDGSLIEW</sequence>
<dbReference type="PANTHER" id="PTHR43544:SF12">
    <property type="entry name" value="NAD(P)-BINDING ROSSMANN-FOLD SUPERFAMILY PROTEIN"/>
    <property type="match status" value="1"/>
</dbReference>